<dbReference type="Pfam" id="PF00005">
    <property type="entry name" value="ABC_tran"/>
    <property type="match status" value="1"/>
</dbReference>
<evidence type="ECO:0000256" key="9">
    <source>
        <dbReference type="ARBA" id="ARBA00023136"/>
    </source>
</evidence>
<dbReference type="PANTHER" id="PTHR42771">
    <property type="entry name" value="IRON(3+)-HYDROXAMATE IMPORT ATP-BINDING PROTEIN FHUC"/>
    <property type="match status" value="1"/>
</dbReference>
<keyword evidence="7" id="KW-0408">Iron</keyword>
<evidence type="ECO:0000256" key="8">
    <source>
        <dbReference type="ARBA" id="ARBA00023065"/>
    </source>
</evidence>
<keyword evidence="8" id="KW-0406">Ion transport</keyword>
<dbReference type="EMBL" id="JBHTAI010000031">
    <property type="protein sequence ID" value="MFC7153236.1"/>
    <property type="molecule type" value="Genomic_DNA"/>
</dbReference>
<evidence type="ECO:0000313" key="11">
    <source>
        <dbReference type="EMBL" id="MFC7153236.1"/>
    </source>
</evidence>
<keyword evidence="3" id="KW-1003">Cell membrane</keyword>
<proteinExistence type="predicted"/>
<feature type="domain" description="ABC transporter" evidence="10">
    <location>
        <begin position="1"/>
        <end position="238"/>
    </location>
</feature>
<reference evidence="12" key="1">
    <citation type="journal article" date="2019" name="Int. J. Syst. Evol. Microbiol.">
        <title>The Global Catalogue of Microorganisms (GCM) 10K type strain sequencing project: providing services to taxonomists for standard genome sequencing and annotation.</title>
        <authorList>
            <consortium name="The Broad Institute Genomics Platform"/>
            <consortium name="The Broad Institute Genome Sequencing Center for Infectious Disease"/>
            <person name="Wu L."/>
            <person name="Ma J."/>
        </authorList>
    </citation>
    <scope>NUCLEOTIDE SEQUENCE [LARGE SCALE GENOMIC DNA]</scope>
    <source>
        <strain evidence="12">KCTC 12907</strain>
    </source>
</reference>
<dbReference type="InterPro" id="IPR017871">
    <property type="entry name" value="ABC_transporter-like_CS"/>
</dbReference>
<comment type="caution">
    <text evidence="11">The sequence shown here is derived from an EMBL/GenBank/DDBJ whole genome shotgun (WGS) entry which is preliminary data.</text>
</comment>
<evidence type="ECO:0000256" key="5">
    <source>
        <dbReference type="ARBA" id="ARBA00022741"/>
    </source>
</evidence>
<dbReference type="InterPro" id="IPR003593">
    <property type="entry name" value="AAA+_ATPase"/>
</dbReference>
<evidence type="ECO:0000259" key="10">
    <source>
        <dbReference type="PROSITE" id="PS50893"/>
    </source>
</evidence>
<evidence type="ECO:0000256" key="7">
    <source>
        <dbReference type="ARBA" id="ARBA00023004"/>
    </source>
</evidence>
<evidence type="ECO:0000256" key="1">
    <source>
        <dbReference type="ARBA" id="ARBA00004202"/>
    </source>
</evidence>
<gene>
    <name evidence="11" type="ORF">ACFQMJ_32335</name>
</gene>
<evidence type="ECO:0000256" key="4">
    <source>
        <dbReference type="ARBA" id="ARBA00022496"/>
    </source>
</evidence>
<evidence type="ECO:0000256" key="6">
    <source>
        <dbReference type="ARBA" id="ARBA00022840"/>
    </source>
</evidence>
<dbReference type="Proteomes" id="UP001596378">
    <property type="component" value="Unassembled WGS sequence"/>
</dbReference>
<keyword evidence="9" id="KW-0472">Membrane</keyword>
<keyword evidence="4" id="KW-0410">Iron transport</keyword>
<keyword evidence="6 11" id="KW-0067">ATP-binding</keyword>
<name>A0ABW2FJ63_9BACL</name>
<dbReference type="GO" id="GO:0005524">
    <property type="term" value="F:ATP binding"/>
    <property type="evidence" value="ECO:0007669"/>
    <property type="project" value="UniProtKB-KW"/>
</dbReference>
<protein>
    <submittedName>
        <fullName evidence="11">ABC transporter ATP-binding protein</fullName>
    </submittedName>
</protein>
<dbReference type="PANTHER" id="PTHR42771:SF10">
    <property type="entry name" value="FERRICHROME TRANSPORT ATP-BINDING PROTEIN FHUC"/>
    <property type="match status" value="1"/>
</dbReference>
<keyword evidence="5" id="KW-0547">Nucleotide-binding</keyword>
<dbReference type="InterPro" id="IPR027417">
    <property type="entry name" value="P-loop_NTPase"/>
</dbReference>
<dbReference type="InterPro" id="IPR051535">
    <property type="entry name" value="Siderophore_ABC-ATPase"/>
</dbReference>
<dbReference type="SMART" id="SM00382">
    <property type="entry name" value="AAA"/>
    <property type="match status" value="1"/>
</dbReference>
<dbReference type="CDD" id="cd03214">
    <property type="entry name" value="ABC_Iron-Siderophores_B12_Hemin"/>
    <property type="match status" value="1"/>
</dbReference>
<accession>A0ABW2FJ63</accession>
<organism evidence="11 12">
    <name type="scientific">Cohnella cellulosilytica</name>
    <dbReference type="NCBI Taxonomy" id="986710"/>
    <lineage>
        <taxon>Bacteria</taxon>
        <taxon>Bacillati</taxon>
        <taxon>Bacillota</taxon>
        <taxon>Bacilli</taxon>
        <taxon>Bacillales</taxon>
        <taxon>Paenibacillaceae</taxon>
        <taxon>Cohnella</taxon>
    </lineage>
</organism>
<dbReference type="PROSITE" id="PS00211">
    <property type="entry name" value="ABC_TRANSPORTER_1"/>
    <property type="match status" value="1"/>
</dbReference>
<dbReference type="SUPFAM" id="SSF52540">
    <property type="entry name" value="P-loop containing nucleoside triphosphate hydrolases"/>
    <property type="match status" value="1"/>
</dbReference>
<evidence type="ECO:0000256" key="2">
    <source>
        <dbReference type="ARBA" id="ARBA00022448"/>
    </source>
</evidence>
<dbReference type="RefSeq" id="WP_378051929.1">
    <property type="nucleotide sequence ID" value="NZ_JBHMDN010000038.1"/>
</dbReference>
<dbReference type="PROSITE" id="PS50893">
    <property type="entry name" value="ABC_TRANSPORTER_2"/>
    <property type="match status" value="1"/>
</dbReference>
<evidence type="ECO:0000313" key="12">
    <source>
        <dbReference type="Proteomes" id="UP001596378"/>
    </source>
</evidence>
<keyword evidence="2" id="KW-0813">Transport</keyword>
<dbReference type="Gene3D" id="3.40.50.300">
    <property type="entry name" value="P-loop containing nucleotide triphosphate hydrolases"/>
    <property type="match status" value="1"/>
</dbReference>
<comment type="subcellular location">
    <subcellularLocation>
        <location evidence="1">Cell membrane</location>
        <topology evidence="1">Peripheral membrane protein</topology>
    </subcellularLocation>
</comment>
<evidence type="ECO:0000256" key="3">
    <source>
        <dbReference type="ARBA" id="ARBA00022475"/>
    </source>
</evidence>
<keyword evidence="12" id="KW-1185">Reference proteome</keyword>
<sequence>MEINRVVFSYDKKHDQLKGVEALVATGKVTTIIGPNGCGKSTLLGVLSGFYRPQSGQAIVDGKAVHRYSPKELARKLAVVHQQNSAPSDITIERLVGYGRIPHRGWFGGSEREDREAIEWALACTGLTAKRSASIEQLSGGELQRVWLAMALVQKTPILLLDEPTAYLDMYYQLELLELTRRLNREHGLTIVMVLHDLNQALRYSDRIIAMKDGGIVAHGLPEEVLSAERVKEIYGVNVVVKKAADTGLYIVPIGIDGTG</sequence>
<dbReference type="InterPro" id="IPR003439">
    <property type="entry name" value="ABC_transporter-like_ATP-bd"/>
</dbReference>